<reference evidence="6" key="1">
    <citation type="submission" date="2023-07" db="EMBL/GenBank/DDBJ databases">
        <title>The carbon used by Thiothrix.</title>
        <authorList>
            <person name="Chen L."/>
        </authorList>
    </citation>
    <scope>NUCLEOTIDE SEQUENCE [LARGE SCALE GENOMIC DNA]</scope>
</reference>
<dbReference type="SMART" id="SM01092">
    <property type="entry name" value="CO_deh_flav_C"/>
    <property type="match status" value="1"/>
</dbReference>
<evidence type="ECO:0000256" key="3">
    <source>
        <dbReference type="ARBA" id="ARBA00023002"/>
    </source>
</evidence>
<dbReference type="InterPro" id="IPR016169">
    <property type="entry name" value="FAD-bd_PCMH_sub2"/>
</dbReference>
<dbReference type="PROSITE" id="PS51387">
    <property type="entry name" value="FAD_PCMH"/>
    <property type="match status" value="1"/>
</dbReference>
<evidence type="ECO:0000259" key="4">
    <source>
        <dbReference type="PROSITE" id="PS51387"/>
    </source>
</evidence>
<dbReference type="SUPFAM" id="SSF55447">
    <property type="entry name" value="CO dehydrogenase flavoprotein C-terminal domain-like"/>
    <property type="match status" value="1"/>
</dbReference>
<dbReference type="InterPro" id="IPR036683">
    <property type="entry name" value="CO_DH_flav_C_dom_sf"/>
</dbReference>
<evidence type="ECO:0000256" key="2">
    <source>
        <dbReference type="ARBA" id="ARBA00022827"/>
    </source>
</evidence>
<accession>A0ABU6CYT6</accession>
<proteinExistence type="predicted"/>
<keyword evidence="2" id="KW-0274">FAD</keyword>
<dbReference type="Gene3D" id="3.30.390.50">
    <property type="entry name" value="CO dehydrogenase flavoprotein, C-terminal domain"/>
    <property type="match status" value="1"/>
</dbReference>
<feature type="domain" description="FAD-binding PCMH-type" evidence="4">
    <location>
        <begin position="1"/>
        <end position="170"/>
    </location>
</feature>
<gene>
    <name evidence="5" type="ORF">VSS37_11200</name>
</gene>
<dbReference type="RefSeq" id="WP_324695234.1">
    <property type="nucleotide sequence ID" value="NZ_JAYMYJ010000106.1"/>
</dbReference>
<dbReference type="InterPro" id="IPR002346">
    <property type="entry name" value="Mopterin_DH_FAD-bd"/>
</dbReference>
<keyword evidence="6" id="KW-1185">Reference proteome</keyword>
<dbReference type="PANTHER" id="PTHR42659">
    <property type="entry name" value="XANTHINE DEHYDROGENASE SUBUNIT C-RELATED"/>
    <property type="match status" value="1"/>
</dbReference>
<keyword evidence="3" id="KW-0560">Oxidoreductase</keyword>
<dbReference type="EMBL" id="JAYMYJ010000106">
    <property type="protein sequence ID" value="MEB4591548.1"/>
    <property type="molecule type" value="Genomic_DNA"/>
</dbReference>
<evidence type="ECO:0000313" key="6">
    <source>
        <dbReference type="Proteomes" id="UP001308005"/>
    </source>
</evidence>
<evidence type="ECO:0000256" key="1">
    <source>
        <dbReference type="ARBA" id="ARBA00022630"/>
    </source>
</evidence>
<dbReference type="SUPFAM" id="SSF56176">
    <property type="entry name" value="FAD-binding/transporter-associated domain-like"/>
    <property type="match status" value="1"/>
</dbReference>
<feature type="non-terminal residue" evidence="5">
    <location>
        <position position="261"/>
    </location>
</feature>
<dbReference type="InterPro" id="IPR016166">
    <property type="entry name" value="FAD-bd_PCMH"/>
</dbReference>
<dbReference type="Pfam" id="PF00941">
    <property type="entry name" value="FAD_binding_5"/>
    <property type="match status" value="1"/>
</dbReference>
<dbReference type="InterPro" id="IPR016167">
    <property type="entry name" value="FAD-bd_PCMH_sub1"/>
</dbReference>
<evidence type="ECO:0000313" key="5">
    <source>
        <dbReference type="EMBL" id="MEB4591548.1"/>
    </source>
</evidence>
<comment type="caution">
    <text evidence="5">The sequence shown here is derived from an EMBL/GenBank/DDBJ whole genome shotgun (WGS) entry which is preliminary data.</text>
</comment>
<dbReference type="InterPro" id="IPR005107">
    <property type="entry name" value="CO_DH_flav_C"/>
</dbReference>
<sequence length="261" mass="27092">MYAFEYHRPGTVAEAASLLGSLEDAKALAGGQTLIATLKLRLAQPSDLIDLGGISELNGIRVEGDNLVIGALSKHAEVANSAEVQQHIPALAALAHSIGDRQVRAVGTLGGSIANNDPAADYPAGVLGLGATVVTSQRELAADDFFTGLYETALNPDELITAVRFPIPQRAAYAKFPNPASRFALVGVFVAQAADGSVRVAVTGAGPGVFRVAEMEAALNSHFAPDALYGIRVDADELNSDLHADAAYRAHLVGVMAKRAV</sequence>
<keyword evidence="1" id="KW-0285">Flavoprotein</keyword>
<reference evidence="5 6" key="2">
    <citation type="submission" date="2024-01" db="EMBL/GenBank/DDBJ databases">
        <authorList>
            <person name="Xie X."/>
        </authorList>
    </citation>
    <scope>NUCLEOTIDE SEQUENCE [LARGE SCALE GENOMIC DNA]</scope>
    <source>
        <strain evidence="5">SCUT-1</strain>
    </source>
</reference>
<protein>
    <submittedName>
        <fullName evidence="5">Xanthine dehydrogenase family protein subunit M</fullName>
    </submittedName>
</protein>
<dbReference type="Proteomes" id="UP001308005">
    <property type="component" value="Unassembled WGS sequence"/>
</dbReference>
<dbReference type="InterPro" id="IPR051312">
    <property type="entry name" value="Diverse_Substr_Oxidored"/>
</dbReference>
<dbReference type="Gene3D" id="3.30.43.10">
    <property type="entry name" value="Uridine Diphospho-n-acetylenolpyruvylglucosamine Reductase, domain 2"/>
    <property type="match status" value="1"/>
</dbReference>
<organism evidence="5 6">
    <name type="scientific">Candidatus Thiothrix phosphatis</name>
    <dbReference type="NCBI Taxonomy" id="3112415"/>
    <lineage>
        <taxon>Bacteria</taxon>
        <taxon>Pseudomonadati</taxon>
        <taxon>Pseudomonadota</taxon>
        <taxon>Gammaproteobacteria</taxon>
        <taxon>Thiotrichales</taxon>
        <taxon>Thiotrichaceae</taxon>
        <taxon>Thiothrix</taxon>
    </lineage>
</organism>
<name>A0ABU6CYT6_9GAMM</name>
<dbReference type="PANTHER" id="PTHR42659:SF2">
    <property type="entry name" value="XANTHINE DEHYDROGENASE SUBUNIT C-RELATED"/>
    <property type="match status" value="1"/>
</dbReference>
<dbReference type="InterPro" id="IPR036318">
    <property type="entry name" value="FAD-bd_PCMH-like_sf"/>
</dbReference>
<dbReference type="Gene3D" id="3.30.465.10">
    <property type="match status" value="1"/>
</dbReference>